<comment type="caution">
    <text evidence="1">The sequence shown here is derived from an EMBL/GenBank/DDBJ whole genome shotgun (WGS) entry which is preliminary data.</text>
</comment>
<dbReference type="AlphaFoldDB" id="A0A392T2A7"/>
<dbReference type="EMBL" id="LXQA010487064">
    <property type="protein sequence ID" value="MCI54902.1"/>
    <property type="molecule type" value="Genomic_DNA"/>
</dbReference>
<protein>
    <submittedName>
        <fullName evidence="1">Uncharacterized protein</fullName>
    </submittedName>
</protein>
<evidence type="ECO:0000313" key="1">
    <source>
        <dbReference type="EMBL" id="MCI54902.1"/>
    </source>
</evidence>
<organism evidence="1 2">
    <name type="scientific">Trifolium medium</name>
    <dbReference type="NCBI Taxonomy" id="97028"/>
    <lineage>
        <taxon>Eukaryota</taxon>
        <taxon>Viridiplantae</taxon>
        <taxon>Streptophyta</taxon>
        <taxon>Embryophyta</taxon>
        <taxon>Tracheophyta</taxon>
        <taxon>Spermatophyta</taxon>
        <taxon>Magnoliopsida</taxon>
        <taxon>eudicotyledons</taxon>
        <taxon>Gunneridae</taxon>
        <taxon>Pentapetalae</taxon>
        <taxon>rosids</taxon>
        <taxon>fabids</taxon>
        <taxon>Fabales</taxon>
        <taxon>Fabaceae</taxon>
        <taxon>Papilionoideae</taxon>
        <taxon>50 kb inversion clade</taxon>
        <taxon>NPAAA clade</taxon>
        <taxon>Hologalegina</taxon>
        <taxon>IRL clade</taxon>
        <taxon>Trifolieae</taxon>
        <taxon>Trifolium</taxon>
    </lineage>
</organism>
<name>A0A392T2A7_9FABA</name>
<proteinExistence type="predicted"/>
<evidence type="ECO:0000313" key="2">
    <source>
        <dbReference type="Proteomes" id="UP000265520"/>
    </source>
</evidence>
<reference evidence="1 2" key="1">
    <citation type="journal article" date="2018" name="Front. Plant Sci.">
        <title>Red Clover (Trifolium pratense) and Zigzag Clover (T. medium) - A Picture of Genomic Similarities and Differences.</title>
        <authorList>
            <person name="Dluhosova J."/>
            <person name="Istvanek J."/>
            <person name="Nedelnik J."/>
            <person name="Repkova J."/>
        </authorList>
    </citation>
    <scope>NUCLEOTIDE SEQUENCE [LARGE SCALE GENOMIC DNA]</scope>
    <source>
        <strain evidence="2">cv. 10/8</strain>
        <tissue evidence="1">Leaf</tissue>
    </source>
</reference>
<keyword evidence="2" id="KW-1185">Reference proteome</keyword>
<dbReference type="Proteomes" id="UP000265520">
    <property type="component" value="Unassembled WGS sequence"/>
</dbReference>
<sequence length="77" mass="8573">MDSDVDYPGLILKGNKSSSESKMVSKNSIPLSFYTTTLVYHPATAPMGESKMDIFVPIQENNHHPLSFYMDPTVSHP</sequence>
<accession>A0A392T2A7</accession>
<feature type="non-terminal residue" evidence="1">
    <location>
        <position position="77"/>
    </location>
</feature>